<name>A0A4C1VS30_EUMVA</name>
<accession>A0A4C1VS30</accession>
<dbReference type="AlphaFoldDB" id="A0A4C1VS30"/>
<evidence type="ECO:0000313" key="2">
    <source>
        <dbReference type="EMBL" id="GBP40624.1"/>
    </source>
</evidence>
<feature type="region of interest" description="Disordered" evidence="1">
    <location>
        <begin position="1"/>
        <end position="27"/>
    </location>
</feature>
<feature type="compositionally biased region" description="Basic residues" evidence="1">
    <location>
        <begin position="1"/>
        <end position="12"/>
    </location>
</feature>
<protein>
    <submittedName>
        <fullName evidence="2">Uncharacterized protein</fullName>
    </submittedName>
</protein>
<proteinExistence type="predicted"/>
<organism evidence="2 3">
    <name type="scientific">Eumeta variegata</name>
    <name type="common">Bagworm moth</name>
    <name type="synonym">Eumeta japonica</name>
    <dbReference type="NCBI Taxonomy" id="151549"/>
    <lineage>
        <taxon>Eukaryota</taxon>
        <taxon>Metazoa</taxon>
        <taxon>Ecdysozoa</taxon>
        <taxon>Arthropoda</taxon>
        <taxon>Hexapoda</taxon>
        <taxon>Insecta</taxon>
        <taxon>Pterygota</taxon>
        <taxon>Neoptera</taxon>
        <taxon>Endopterygota</taxon>
        <taxon>Lepidoptera</taxon>
        <taxon>Glossata</taxon>
        <taxon>Ditrysia</taxon>
        <taxon>Tineoidea</taxon>
        <taxon>Psychidae</taxon>
        <taxon>Oiketicinae</taxon>
        <taxon>Eumeta</taxon>
    </lineage>
</organism>
<gene>
    <name evidence="2" type="ORF">EVAR_41704_1</name>
</gene>
<dbReference type="Proteomes" id="UP000299102">
    <property type="component" value="Unassembled WGS sequence"/>
</dbReference>
<reference evidence="2 3" key="1">
    <citation type="journal article" date="2019" name="Commun. Biol.">
        <title>The bagworm genome reveals a unique fibroin gene that provides high tensile strength.</title>
        <authorList>
            <person name="Kono N."/>
            <person name="Nakamura H."/>
            <person name="Ohtoshi R."/>
            <person name="Tomita M."/>
            <person name="Numata K."/>
            <person name="Arakawa K."/>
        </authorList>
    </citation>
    <scope>NUCLEOTIDE SEQUENCE [LARGE SCALE GENOMIC DNA]</scope>
</reference>
<sequence>MFQKLRNTRASKRQVVTAAREESRQRNNQRITSLLDKNTLSEKRRADGVYDNSERAASLCATCQKTTQDYIEDTMVLENHQGSDSGFFSQRTPSLRVIGLATDIVCLLVSFERRLACVVESNRAPSGALRGYIVSVRGKAGVIKSATPLECASVISDLCGRSSDIRQHLSRRHDGGRDILRIRISTANS</sequence>
<keyword evidence="3" id="KW-1185">Reference proteome</keyword>
<evidence type="ECO:0000313" key="3">
    <source>
        <dbReference type="Proteomes" id="UP000299102"/>
    </source>
</evidence>
<comment type="caution">
    <text evidence="2">The sequence shown here is derived from an EMBL/GenBank/DDBJ whole genome shotgun (WGS) entry which is preliminary data.</text>
</comment>
<dbReference type="EMBL" id="BGZK01000384">
    <property type="protein sequence ID" value="GBP40624.1"/>
    <property type="molecule type" value="Genomic_DNA"/>
</dbReference>
<evidence type="ECO:0000256" key="1">
    <source>
        <dbReference type="SAM" id="MobiDB-lite"/>
    </source>
</evidence>